<reference evidence="3" key="1">
    <citation type="journal article" date="2019" name="Int. J. Syst. Evol. Microbiol.">
        <title>The Global Catalogue of Microorganisms (GCM) 10K type strain sequencing project: providing services to taxonomists for standard genome sequencing and annotation.</title>
        <authorList>
            <consortium name="The Broad Institute Genomics Platform"/>
            <consortium name="The Broad Institute Genome Sequencing Center for Infectious Disease"/>
            <person name="Wu L."/>
            <person name="Ma J."/>
        </authorList>
    </citation>
    <scope>NUCLEOTIDE SEQUENCE [LARGE SCALE GENOMIC DNA]</scope>
    <source>
        <strain evidence="3">CECT 8010</strain>
    </source>
</reference>
<evidence type="ECO:0000313" key="3">
    <source>
        <dbReference type="Proteomes" id="UP001595906"/>
    </source>
</evidence>
<feature type="transmembrane region" description="Helical" evidence="1">
    <location>
        <begin position="6"/>
        <end position="24"/>
    </location>
</feature>
<keyword evidence="3" id="KW-1185">Reference proteome</keyword>
<gene>
    <name evidence="2" type="ORF">ACFOW1_00540</name>
</gene>
<keyword evidence="1" id="KW-0812">Transmembrane</keyword>
<keyword evidence="1" id="KW-0472">Membrane</keyword>
<evidence type="ECO:0000313" key="2">
    <source>
        <dbReference type="EMBL" id="MFC4230357.1"/>
    </source>
</evidence>
<dbReference type="Proteomes" id="UP001595906">
    <property type="component" value="Unassembled WGS sequence"/>
</dbReference>
<proteinExistence type="predicted"/>
<dbReference type="RefSeq" id="WP_379011458.1">
    <property type="nucleotide sequence ID" value="NZ_JBHSDC010000001.1"/>
</dbReference>
<organism evidence="2 3">
    <name type="scientific">Parasediminibacterium paludis</name>
    <dbReference type="NCBI Taxonomy" id="908966"/>
    <lineage>
        <taxon>Bacteria</taxon>
        <taxon>Pseudomonadati</taxon>
        <taxon>Bacteroidota</taxon>
        <taxon>Chitinophagia</taxon>
        <taxon>Chitinophagales</taxon>
        <taxon>Chitinophagaceae</taxon>
        <taxon>Parasediminibacterium</taxon>
    </lineage>
</organism>
<protein>
    <submittedName>
        <fullName evidence="2">PID-CTERM protein-sorting domain-containing protein</fullName>
    </submittedName>
</protein>
<name>A0ABV8PQJ0_9BACT</name>
<dbReference type="EMBL" id="JBHSDC010000001">
    <property type="protein sequence ID" value="MFC4230357.1"/>
    <property type="molecule type" value="Genomic_DNA"/>
</dbReference>
<sequence>MKTYTIILIINVAVIMLMPIFLLAQQPQANPFGNGSSDPDVPIDGGLSLLITTALGYGVKKLKEAKVNGNYPKRFK</sequence>
<accession>A0ABV8PQJ0</accession>
<keyword evidence="1" id="KW-1133">Transmembrane helix</keyword>
<dbReference type="InterPro" id="IPR058207">
    <property type="entry name" value="PID_CTERM"/>
</dbReference>
<evidence type="ECO:0000256" key="1">
    <source>
        <dbReference type="SAM" id="Phobius"/>
    </source>
</evidence>
<dbReference type="NCBIfam" id="NF046080">
    <property type="entry name" value="PID_CTERM"/>
    <property type="match status" value="1"/>
</dbReference>
<comment type="caution">
    <text evidence="2">The sequence shown here is derived from an EMBL/GenBank/DDBJ whole genome shotgun (WGS) entry which is preliminary data.</text>
</comment>